<evidence type="ECO:0000313" key="6">
    <source>
        <dbReference type="Proteomes" id="UP001221142"/>
    </source>
</evidence>
<feature type="domain" description="CBM1" evidence="4">
    <location>
        <begin position="288"/>
        <end position="325"/>
    </location>
</feature>
<dbReference type="GO" id="GO:0005975">
    <property type="term" value="P:carbohydrate metabolic process"/>
    <property type="evidence" value="ECO:0007669"/>
    <property type="project" value="InterPro"/>
</dbReference>
<feature type="compositionally biased region" description="Low complexity" evidence="2">
    <location>
        <begin position="255"/>
        <end position="287"/>
    </location>
</feature>
<dbReference type="SMART" id="SM00236">
    <property type="entry name" value="fCBD"/>
    <property type="match status" value="1"/>
</dbReference>
<dbReference type="PROSITE" id="PS51164">
    <property type="entry name" value="CBM1_2"/>
    <property type="match status" value="1"/>
</dbReference>
<dbReference type="InterPro" id="IPR041524">
    <property type="entry name" value="GH131_N"/>
</dbReference>
<dbReference type="PANTHER" id="PTHR34612:SF6">
    <property type="entry name" value="GLYCOSIDE HYDROLASE 131 CATALYTIC N-TERMINAL DOMAIN-CONTAINING PROTEIN"/>
    <property type="match status" value="1"/>
</dbReference>
<evidence type="ECO:0000256" key="3">
    <source>
        <dbReference type="SAM" id="SignalP"/>
    </source>
</evidence>
<dbReference type="Pfam" id="PF18271">
    <property type="entry name" value="GH131_N"/>
    <property type="match status" value="1"/>
</dbReference>
<protein>
    <recommendedName>
        <fullName evidence="4">CBM1 domain-containing protein</fullName>
    </recommendedName>
</protein>
<keyword evidence="1 3" id="KW-0732">Signal</keyword>
<evidence type="ECO:0000313" key="5">
    <source>
        <dbReference type="EMBL" id="KAJ7644187.1"/>
    </source>
</evidence>
<gene>
    <name evidence="5" type="ORF">FB45DRAFT_897172</name>
</gene>
<sequence>MALLTLLLAAIGVNAGTTVWSGNFNSYPNSASFDTWSFSNEVGEYQWYIHGTQNTSEYLSLSPSYKNPADSSETNGLKLTVDSTSTWNSQFERTELIPQTSANLGTGNLLYHFSISTGQAGSTNYPVTSIEHQICFFESHFTELKVGVAPNPTHLTWMVTEVDHWDTPWTPGVWYNFAYDIDFTAQTVGLWASNGSAPLVKVVQNVPAATSTNSADWHLGVLRINPTGTEDYFFSGVYIESAPITTSVGTGGGNTTTTTTGTGTTTSSASSTTSKTTTTTTTTTSIGPVQTEFGQCGGTGYTGATTCAAPYTCKAISPPYYYQCL</sequence>
<feature type="signal peptide" evidence="3">
    <location>
        <begin position="1"/>
        <end position="15"/>
    </location>
</feature>
<dbReference type="AlphaFoldDB" id="A0AAD7CB12"/>
<accession>A0AAD7CB12</accession>
<evidence type="ECO:0000256" key="1">
    <source>
        <dbReference type="ARBA" id="ARBA00022729"/>
    </source>
</evidence>
<dbReference type="SUPFAM" id="SSF57180">
    <property type="entry name" value="Cellulose-binding domain"/>
    <property type="match status" value="1"/>
</dbReference>
<proteinExistence type="predicted"/>
<dbReference type="GO" id="GO:0030248">
    <property type="term" value="F:cellulose binding"/>
    <property type="evidence" value="ECO:0007669"/>
    <property type="project" value="InterPro"/>
</dbReference>
<evidence type="ECO:0000259" key="4">
    <source>
        <dbReference type="PROSITE" id="PS51164"/>
    </source>
</evidence>
<dbReference type="InterPro" id="IPR035971">
    <property type="entry name" value="CBD_sf"/>
</dbReference>
<comment type="caution">
    <text evidence="5">The sequence shown here is derived from an EMBL/GenBank/DDBJ whole genome shotgun (WGS) entry which is preliminary data.</text>
</comment>
<dbReference type="Pfam" id="PF00734">
    <property type="entry name" value="CBM_1"/>
    <property type="match status" value="1"/>
</dbReference>
<feature type="chain" id="PRO_5041936033" description="CBM1 domain-containing protein" evidence="3">
    <location>
        <begin position="16"/>
        <end position="325"/>
    </location>
</feature>
<keyword evidence="6" id="KW-1185">Reference proteome</keyword>
<dbReference type="InterPro" id="IPR000254">
    <property type="entry name" value="CBD"/>
</dbReference>
<dbReference type="GO" id="GO:0005576">
    <property type="term" value="C:extracellular region"/>
    <property type="evidence" value="ECO:0007669"/>
    <property type="project" value="InterPro"/>
</dbReference>
<organism evidence="5 6">
    <name type="scientific">Roridomyces roridus</name>
    <dbReference type="NCBI Taxonomy" id="1738132"/>
    <lineage>
        <taxon>Eukaryota</taxon>
        <taxon>Fungi</taxon>
        <taxon>Dikarya</taxon>
        <taxon>Basidiomycota</taxon>
        <taxon>Agaricomycotina</taxon>
        <taxon>Agaricomycetes</taxon>
        <taxon>Agaricomycetidae</taxon>
        <taxon>Agaricales</taxon>
        <taxon>Marasmiineae</taxon>
        <taxon>Mycenaceae</taxon>
        <taxon>Roridomyces</taxon>
    </lineage>
</organism>
<dbReference type="PANTHER" id="PTHR34612">
    <property type="entry name" value="GH131_N DOMAIN-CONTAINING PROTEIN"/>
    <property type="match status" value="1"/>
</dbReference>
<dbReference type="Gene3D" id="2.60.120.1160">
    <property type="match status" value="1"/>
</dbReference>
<dbReference type="Proteomes" id="UP001221142">
    <property type="component" value="Unassembled WGS sequence"/>
</dbReference>
<dbReference type="EMBL" id="JARKIF010000003">
    <property type="protein sequence ID" value="KAJ7644187.1"/>
    <property type="molecule type" value="Genomic_DNA"/>
</dbReference>
<feature type="region of interest" description="Disordered" evidence="2">
    <location>
        <begin position="248"/>
        <end position="289"/>
    </location>
</feature>
<reference evidence="5" key="1">
    <citation type="submission" date="2023-03" db="EMBL/GenBank/DDBJ databases">
        <title>Massive genome expansion in bonnet fungi (Mycena s.s.) driven by repeated elements and novel gene families across ecological guilds.</title>
        <authorList>
            <consortium name="Lawrence Berkeley National Laboratory"/>
            <person name="Harder C.B."/>
            <person name="Miyauchi S."/>
            <person name="Viragh M."/>
            <person name="Kuo A."/>
            <person name="Thoen E."/>
            <person name="Andreopoulos B."/>
            <person name="Lu D."/>
            <person name="Skrede I."/>
            <person name="Drula E."/>
            <person name="Henrissat B."/>
            <person name="Morin E."/>
            <person name="Kohler A."/>
            <person name="Barry K."/>
            <person name="LaButti K."/>
            <person name="Morin E."/>
            <person name="Salamov A."/>
            <person name="Lipzen A."/>
            <person name="Mereny Z."/>
            <person name="Hegedus B."/>
            <person name="Baldrian P."/>
            <person name="Stursova M."/>
            <person name="Weitz H."/>
            <person name="Taylor A."/>
            <person name="Grigoriev I.V."/>
            <person name="Nagy L.G."/>
            <person name="Martin F."/>
            <person name="Kauserud H."/>
        </authorList>
    </citation>
    <scope>NUCLEOTIDE SEQUENCE</scope>
    <source>
        <strain evidence="5">9284</strain>
    </source>
</reference>
<name>A0AAD7CB12_9AGAR</name>
<evidence type="ECO:0000256" key="2">
    <source>
        <dbReference type="SAM" id="MobiDB-lite"/>
    </source>
</evidence>